<comment type="subcellular location">
    <subcellularLocation>
        <location evidence="1 9 11">Cytoplasm</location>
    </subcellularLocation>
</comment>
<feature type="compositionally biased region" description="Basic and acidic residues" evidence="12">
    <location>
        <begin position="85"/>
        <end position="159"/>
    </location>
</feature>
<keyword evidence="4 9" id="KW-0963">Cytoplasm</keyword>
<dbReference type="Gene3D" id="3.30.56.50">
    <property type="entry name" value="Putative DNA-binding domain, N-terminal subdomain of bacterial translation initiation factor IF2"/>
    <property type="match status" value="1"/>
</dbReference>
<evidence type="ECO:0000256" key="6">
    <source>
        <dbReference type="ARBA" id="ARBA00022741"/>
    </source>
</evidence>
<keyword evidence="6 9" id="KW-0547">Nucleotide-binding</keyword>
<name>A0AAW9C2C2_KLUCR</name>
<dbReference type="Pfam" id="PF11987">
    <property type="entry name" value="IF-2"/>
    <property type="match status" value="1"/>
</dbReference>
<dbReference type="Pfam" id="PF03144">
    <property type="entry name" value="GTP_EFTU_D2"/>
    <property type="match status" value="1"/>
</dbReference>
<dbReference type="InterPro" id="IPR013575">
    <property type="entry name" value="IF2_assoc_dom_bac"/>
</dbReference>
<dbReference type="Pfam" id="PF08364">
    <property type="entry name" value="IF2_assoc"/>
    <property type="match status" value="1"/>
</dbReference>
<dbReference type="GO" id="GO:0097216">
    <property type="term" value="F:guanosine tetraphosphate binding"/>
    <property type="evidence" value="ECO:0007669"/>
    <property type="project" value="UniProtKB-ARBA"/>
</dbReference>
<dbReference type="InterPro" id="IPR000795">
    <property type="entry name" value="T_Tr_GTP-bd_dom"/>
</dbReference>
<dbReference type="InterPro" id="IPR015760">
    <property type="entry name" value="TIF_IF2"/>
</dbReference>
<dbReference type="FunFam" id="2.40.30.10:FF:000008">
    <property type="entry name" value="Translation initiation factor IF-2"/>
    <property type="match status" value="1"/>
</dbReference>
<protein>
    <recommendedName>
        <fullName evidence="3 9">Translation initiation factor IF-2</fullName>
    </recommendedName>
</protein>
<dbReference type="FunFam" id="2.40.30.10:FF:000007">
    <property type="entry name" value="Translation initiation factor IF-2"/>
    <property type="match status" value="1"/>
</dbReference>
<dbReference type="SUPFAM" id="SSF52540">
    <property type="entry name" value="P-loop containing nucleoside triphosphate hydrolases"/>
    <property type="match status" value="1"/>
</dbReference>
<evidence type="ECO:0000256" key="7">
    <source>
        <dbReference type="ARBA" id="ARBA00022917"/>
    </source>
</evidence>
<evidence type="ECO:0000256" key="1">
    <source>
        <dbReference type="ARBA" id="ARBA00004496"/>
    </source>
</evidence>
<evidence type="ECO:0000256" key="9">
    <source>
        <dbReference type="HAMAP-Rule" id="MF_00100"/>
    </source>
</evidence>
<dbReference type="PROSITE" id="PS51722">
    <property type="entry name" value="G_TR_2"/>
    <property type="match status" value="1"/>
</dbReference>
<dbReference type="Gene3D" id="2.40.30.10">
    <property type="entry name" value="Translation factors"/>
    <property type="match status" value="2"/>
</dbReference>
<comment type="function">
    <text evidence="9 10">One of the essential components for the initiation of protein synthesis. Protects formylmethionyl-tRNA from spontaneous hydrolysis and promotes its binding to the 30S ribosomal subunits. Also involved in the hydrolysis of GTP during the formation of the 70S ribosomal complex.</text>
</comment>
<keyword evidence="8 9" id="KW-0342">GTP-binding</keyword>
<dbReference type="Gene3D" id="3.40.50.10050">
    <property type="entry name" value="Translation initiation factor IF- 2, domain 3"/>
    <property type="match status" value="1"/>
</dbReference>
<feature type="compositionally biased region" description="Basic and acidic residues" evidence="12">
    <location>
        <begin position="272"/>
        <end position="285"/>
    </location>
</feature>
<dbReference type="GO" id="GO:0005829">
    <property type="term" value="C:cytosol"/>
    <property type="evidence" value="ECO:0007669"/>
    <property type="project" value="TreeGrafter"/>
</dbReference>
<keyword evidence="5 9" id="KW-0396">Initiation factor</keyword>
<dbReference type="InterPro" id="IPR004161">
    <property type="entry name" value="EFTu-like_2"/>
</dbReference>
<dbReference type="SUPFAM" id="SSF46955">
    <property type="entry name" value="Putative DNA-binding domain"/>
    <property type="match status" value="1"/>
</dbReference>
<dbReference type="PROSITE" id="PS01176">
    <property type="entry name" value="IF2"/>
    <property type="match status" value="1"/>
</dbReference>
<dbReference type="FunFam" id="3.30.56.50:FF:000001">
    <property type="entry name" value="Translation initiation factor IF-2"/>
    <property type="match status" value="1"/>
</dbReference>
<evidence type="ECO:0000259" key="13">
    <source>
        <dbReference type="PROSITE" id="PS51722"/>
    </source>
</evidence>
<comment type="caution">
    <text evidence="14">The sequence shown here is derived from an EMBL/GenBank/DDBJ whole genome shotgun (WGS) entry which is preliminary data.</text>
</comment>
<dbReference type="NCBIfam" id="TIGR00231">
    <property type="entry name" value="small_GTP"/>
    <property type="match status" value="1"/>
</dbReference>
<dbReference type="InterPro" id="IPR009000">
    <property type="entry name" value="Transl_B-barrel_sf"/>
</dbReference>
<feature type="compositionally biased region" description="Basic residues" evidence="12">
    <location>
        <begin position="256"/>
        <end position="271"/>
    </location>
</feature>
<feature type="domain" description="Tr-type G" evidence="13">
    <location>
        <begin position="395"/>
        <end position="564"/>
    </location>
</feature>
<dbReference type="GO" id="GO:0003743">
    <property type="term" value="F:translation initiation factor activity"/>
    <property type="evidence" value="ECO:0007669"/>
    <property type="project" value="UniProtKB-UniRule"/>
</dbReference>
<evidence type="ECO:0000256" key="11">
    <source>
        <dbReference type="RuleBase" id="RU000645"/>
    </source>
</evidence>
<dbReference type="SUPFAM" id="SSF50447">
    <property type="entry name" value="Translation proteins"/>
    <property type="match status" value="2"/>
</dbReference>
<dbReference type="CDD" id="cd03692">
    <property type="entry name" value="mtIF2_IVc"/>
    <property type="match status" value="1"/>
</dbReference>
<reference evidence="14" key="1">
    <citation type="journal article" date="2023" name="J Glob Antimicrob Resist">
        <title>Emergence of NDM-1 and KPC-3 carbapenemases in Kluyvera cryocrescens: Investigating genetic heterogeneity and acquisition routes of blaNDM-1 in Enterobacterales species in Portugal.</title>
        <authorList>
            <person name="Loiodice M."/>
            <person name="Ribeiro M."/>
            <person name="Peixe L."/>
            <person name="Novais A."/>
        </authorList>
    </citation>
    <scope>NUCLEOTIDE SEQUENCE</scope>
    <source>
        <strain evidence="14">K629</strain>
    </source>
</reference>
<evidence type="ECO:0000256" key="5">
    <source>
        <dbReference type="ARBA" id="ARBA00022540"/>
    </source>
</evidence>
<comment type="similarity">
    <text evidence="2 9 10">Belongs to the TRAFAC class translation factor GTPase superfamily. Classic translation factor GTPase family. IF-2 subfamily.</text>
</comment>
<proteinExistence type="inferred from homology"/>
<dbReference type="InterPro" id="IPR005225">
    <property type="entry name" value="Small_GTP-bd"/>
</dbReference>
<dbReference type="EMBL" id="JAUEQX010000005">
    <property type="protein sequence ID" value="MDW3776178.1"/>
    <property type="molecule type" value="Genomic_DNA"/>
</dbReference>
<dbReference type="Proteomes" id="UP001276300">
    <property type="component" value="Unassembled WGS sequence"/>
</dbReference>
<dbReference type="CDD" id="cd03702">
    <property type="entry name" value="IF2_mtIF2_II"/>
    <property type="match status" value="1"/>
</dbReference>
<evidence type="ECO:0000256" key="8">
    <source>
        <dbReference type="ARBA" id="ARBA00023134"/>
    </source>
</evidence>
<gene>
    <name evidence="9 14" type="primary">infB</name>
    <name evidence="14" type="ORF">QWU01_05040</name>
</gene>
<dbReference type="PANTHER" id="PTHR43381:SF5">
    <property type="entry name" value="TR-TYPE G DOMAIN-CONTAINING PROTEIN"/>
    <property type="match status" value="1"/>
</dbReference>
<dbReference type="InterPro" id="IPR009061">
    <property type="entry name" value="DNA-bd_dom_put_sf"/>
</dbReference>
<dbReference type="InterPro" id="IPR006847">
    <property type="entry name" value="IF2_N"/>
</dbReference>
<dbReference type="InterPro" id="IPR000178">
    <property type="entry name" value="TF_IF2_bacterial-like"/>
</dbReference>
<dbReference type="RefSeq" id="WP_061281681.1">
    <property type="nucleotide sequence ID" value="NZ_CALMQG010000071.1"/>
</dbReference>
<evidence type="ECO:0000256" key="12">
    <source>
        <dbReference type="SAM" id="MobiDB-lite"/>
    </source>
</evidence>
<dbReference type="HAMAP" id="MF_00100_B">
    <property type="entry name" value="IF_2_B"/>
    <property type="match status" value="1"/>
</dbReference>
<dbReference type="CDD" id="cd01887">
    <property type="entry name" value="IF2_eIF5B"/>
    <property type="match status" value="1"/>
</dbReference>
<evidence type="ECO:0000256" key="3">
    <source>
        <dbReference type="ARBA" id="ARBA00020675"/>
    </source>
</evidence>
<dbReference type="FunFam" id="3.40.50.10050:FF:000001">
    <property type="entry name" value="Translation initiation factor IF-2"/>
    <property type="match status" value="1"/>
</dbReference>
<dbReference type="AlphaFoldDB" id="A0AAW9C2C2"/>
<feature type="binding site" evidence="9">
    <location>
        <begin position="404"/>
        <end position="411"/>
    </location>
    <ligand>
        <name>GTP</name>
        <dbReference type="ChEBI" id="CHEBI:37565"/>
    </ligand>
</feature>
<dbReference type="Gene3D" id="3.40.50.300">
    <property type="entry name" value="P-loop containing nucleotide triphosphate hydrolases"/>
    <property type="match status" value="1"/>
</dbReference>
<feature type="region of interest" description="G-domain" evidence="9">
    <location>
        <begin position="398"/>
        <end position="546"/>
    </location>
</feature>
<dbReference type="InterPro" id="IPR044145">
    <property type="entry name" value="IF2_II"/>
</dbReference>
<dbReference type="InterPro" id="IPR027417">
    <property type="entry name" value="P-loop_NTPase"/>
</dbReference>
<dbReference type="GO" id="GO:0003924">
    <property type="term" value="F:GTPase activity"/>
    <property type="evidence" value="ECO:0007669"/>
    <property type="project" value="UniProtKB-UniRule"/>
</dbReference>
<feature type="binding site" evidence="9">
    <location>
        <begin position="504"/>
        <end position="507"/>
    </location>
    <ligand>
        <name>GTP</name>
        <dbReference type="ChEBI" id="CHEBI:37565"/>
    </ligand>
</feature>
<dbReference type="Pfam" id="PF04760">
    <property type="entry name" value="IF2_N"/>
    <property type="match status" value="2"/>
</dbReference>
<dbReference type="InterPro" id="IPR036925">
    <property type="entry name" value="TIF_IF2_dom3_sf"/>
</dbReference>
<dbReference type="GO" id="GO:0005525">
    <property type="term" value="F:GTP binding"/>
    <property type="evidence" value="ECO:0007669"/>
    <property type="project" value="UniProtKB-KW"/>
</dbReference>
<evidence type="ECO:0000256" key="4">
    <source>
        <dbReference type="ARBA" id="ARBA00022490"/>
    </source>
</evidence>
<dbReference type="FunFam" id="3.40.50.300:FF:000019">
    <property type="entry name" value="Translation initiation factor IF-2"/>
    <property type="match status" value="1"/>
</dbReference>
<evidence type="ECO:0000313" key="14">
    <source>
        <dbReference type="EMBL" id="MDW3776178.1"/>
    </source>
</evidence>
<evidence type="ECO:0000256" key="10">
    <source>
        <dbReference type="RuleBase" id="RU000644"/>
    </source>
</evidence>
<feature type="compositionally biased region" description="Basic and acidic residues" evidence="12">
    <location>
        <begin position="166"/>
        <end position="217"/>
    </location>
</feature>
<accession>A0AAW9C2C2</accession>
<dbReference type="Pfam" id="PF00009">
    <property type="entry name" value="GTP_EFTU"/>
    <property type="match status" value="1"/>
</dbReference>
<evidence type="ECO:0000313" key="15">
    <source>
        <dbReference type="Proteomes" id="UP001276300"/>
    </source>
</evidence>
<dbReference type="Pfam" id="PF22042">
    <property type="entry name" value="EF-G_D2"/>
    <property type="match status" value="1"/>
</dbReference>
<dbReference type="SUPFAM" id="SSF52156">
    <property type="entry name" value="Initiation factor IF2/eIF5b, domain 3"/>
    <property type="match status" value="1"/>
</dbReference>
<sequence>MTDVTVKSLAAEIQTSVDRLVQQFADAGIPKSADDSVSAQEKQTLLAHLNRENGSAPDKLTLQRKTRSTLNIPGTGGKSKSVQIEVRKTRTFVKRDPQEAERLAAEEQAQREAEEQARREAEETAKREAQHKAEREAAEQAKREAADKAKREAAEKDKVSNQQTDDMTKTAQADKARRENEAAELKRKAEEEARRKLEEEARRVAEEARRMAEENEKNGVNNAEPTEDTSDYHVTTSQHARQAEDENDREVEGGRGRTRSAKAARPAKKGNKHAESKADREEARAAVRGGKGGKQRKGSSLQQGFQKPAQAVNRDVVIGETITVGDLANKMAVKGSQVIKAMMKLGAMATINQVIDQETAQLVAEEMGHKVILRRENELEEAVMSDRDTGAQAEPRAPVVTIMGHVDHGKTSLLDYIRSTKVASGEAGGITQHIGAYHVETENGMITFLDTPGHAAFTSMRARGAQATDIVVLVVAADDGVMPQTIEAIQHAKAAQVPLVVAVNKIDKPEADMDRVKNELSQYGVMPEEWGGESQFIPVSAKAGTGIDDLLNAILLQAEVLELKAIRNGMASGAVIESFLDKGRGPVATVLVREGTLHKGDIVLCGFEYGRVRAMRNELGQEVLEAGPSIPVEILGLSGVPAAGDEVTVVRDEKKAREVALYRQGKFREVKLARQQKSKLENMFANMTEGEVHEVNIVLKADVQGSVEAISDSLLKLSTEEVKVKIIGSGVGGITETDATLAAASNAILVGFNVRADASARKVIESESLDLRYYSVIYNLIDEVKAAMSGMLSPELKQQIIGLAEVRDVFKSPKFGAIAGCMVTEGTIKRHNPIRVLRDNVVIYEGELESLRRFKDDVNEVRNGMECGIGVKNYNDVRVGDMIEVFEIIEIQRTIA</sequence>
<feature type="region of interest" description="Disordered" evidence="12">
    <location>
        <begin position="47"/>
        <end position="310"/>
    </location>
</feature>
<keyword evidence="7 9" id="KW-0648">Protein biosynthesis</keyword>
<dbReference type="PANTHER" id="PTHR43381">
    <property type="entry name" value="TRANSLATION INITIATION FACTOR IF-2-RELATED"/>
    <property type="match status" value="1"/>
</dbReference>
<dbReference type="InterPro" id="IPR023115">
    <property type="entry name" value="TIF_IF2_dom3"/>
</dbReference>
<dbReference type="InterPro" id="IPR053905">
    <property type="entry name" value="EF-G-like_DII"/>
</dbReference>
<organism evidence="14 15">
    <name type="scientific">Kluyvera cryocrescens</name>
    <name type="common">Kluyvera citrophila</name>
    <dbReference type="NCBI Taxonomy" id="580"/>
    <lineage>
        <taxon>Bacteria</taxon>
        <taxon>Pseudomonadati</taxon>
        <taxon>Pseudomonadota</taxon>
        <taxon>Gammaproteobacteria</taxon>
        <taxon>Enterobacterales</taxon>
        <taxon>Enterobacteriaceae</taxon>
        <taxon>Kluyvera</taxon>
    </lineage>
</organism>
<dbReference type="NCBIfam" id="TIGR00487">
    <property type="entry name" value="IF-2"/>
    <property type="match status" value="1"/>
</dbReference>
<feature type="compositionally biased region" description="Polar residues" evidence="12">
    <location>
        <begin position="68"/>
        <end position="82"/>
    </location>
</feature>
<dbReference type="GeneID" id="99777038"/>
<feature type="binding site" evidence="9">
    <location>
        <begin position="450"/>
        <end position="454"/>
    </location>
    <ligand>
        <name>GTP</name>
        <dbReference type="ChEBI" id="CHEBI:37565"/>
    </ligand>
</feature>
<evidence type="ECO:0000256" key="2">
    <source>
        <dbReference type="ARBA" id="ARBA00007733"/>
    </source>
</evidence>